<dbReference type="EMBL" id="CM029037">
    <property type="protein sequence ID" value="KAG2661410.1"/>
    <property type="molecule type" value="Genomic_DNA"/>
</dbReference>
<organism evidence="3 4">
    <name type="scientific">Panicum virgatum</name>
    <name type="common">Blackwell switchgrass</name>
    <dbReference type="NCBI Taxonomy" id="38727"/>
    <lineage>
        <taxon>Eukaryota</taxon>
        <taxon>Viridiplantae</taxon>
        <taxon>Streptophyta</taxon>
        <taxon>Embryophyta</taxon>
        <taxon>Tracheophyta</taxon>
        <taxon>Spermatophyta</taxon>
        <taxon>Magnoliopsida</taxon>
        <taxon>Liliopsida</taxon>
        <taxon>Poales</taxon>
        <taxon>Poaceae</taxon>
        <taxon>PACMAD clade</taxon>
        <taxon>Panicoideae</taxon>
        <taxon>Panicodae</taxon>
        <taxon>Paniceae</taxon>
        <taxon>Panicinae</taxon>
        <taxon>Panicum</taxon>
        <taxon>Panicum sect. Hiantes</taxon>
    </lineage>
</organism>
<feature type="region of interest" description="Disordered" evidence="1">
    <location>
        <begin position="33"/>
        <end position="65"/>
    </location>
</feature>
<comment type="caution">
    <text evidence="3">The sequence shown here is derived from an EMBL/GenBank/DDBJ whole genome shotgun (WGS) entry which is preliminary data.</text>
</comment>
<accession>A0A8T0XND3</accession>
<evidence type="ECO:0000256" key="1">
    <source>
        <dbReference type="SAM" id="MobiDB-lite"/>
    </source>
</evidence>
<evidence type="ECO:0000313" key="4">
    <source>
        <dbReference type="Proteomes" id="UP000823388"/>
    </source>
</evidence>
<keyword evidence="4" id="KW-1185">Reference proteome</keyword>
<feature type="chain" id="PRO_5035942760" evidence="2">
    <location>
        <begin position="34"/>
        <end position="97"/>
    </location>
</feature>
<evidence type="ECO:0000256" key="2">
    <source>
        <dbReference type="SAM" id="SignalP"/>
    </source>
</evidence>
<protein>
    <submittedName>
        <fullName evidence="3">Uncharacterized protein</fullName>
    </submittedName>
</protein>
<proteinExistence type="predicted"/>
<name>A0A8T0XND3_PANVG</name>
<gene>
    <name evidence="3" type="ORF">PVAP13_1KG033915</name>
</gene>
<feature type="signal peptide" evidence="2">
    <location>
        <begin position="1"/>
        <end position="33"/>
    </location>
</feature>
<dbReference type="AlphaFoldDB" id="A0A8T0XND3"/>
<keyword evidence="2" id="KW-0732">Signal</keyword>
<reference evidence="3" key="1">
    <citation type="submission" date="2020-05" db="EMBL/GenBank/DDBJ databases">
        <title>WGS assembly of Panicum virgatum.</title>
        <authorList>
            <person name="Lovell J.T."/>
            <person name="Jenkins J."/>
            <person name="Shu S."/>
            <person name="Juenger T.E."/>
            <person name="Schmutz J."/>
        </authorList>
    </citation>
    <scope>NUCLEOTIDE SEQUENCE</scope>
    <source>
        <strain evidence="3">AP13</strain>
    </source>
</reference>
<sequence length="97" mass="10175">MSSSTLLPRTVRKLTVATILLILVVTSASATRAFPPGAEHGSSGISTGDGALLPSPPRSSSSHSHWRRLYRLLLPLEEEKSGAGHSCGSSSKNIHCP</sequence>
<dbReference type="Proteomes" id="UP000823388">
    <property type="component" value="Chromosome 1K"/>
</dbReference>
<evidence type="ECO:0000313" key="3">
    <source>
        <dbReference type="EMBL" id="KAG2661410.1"/>
    </source>
</evidence>